<evidence type="ECO:0000313" key="2">
    <source>
        <dbReference type="EMBL" id="XCM34465.1"/>
    </source>
</evidence>
<gene>
    <name evidence="2" type="ORF">ABWT76_003065</name>
</gene>
<dbReference type="EMBL" id="CP159837">
    <property type="protein sequence ID" value="XCM34465.1"/>
    <property type="molecule type" value="Genomic_DNA"/>
</dbReference>
<protein>
    <submittedName>
        <fullName evidence="2">Uncharacterized protein</fullName>
    </submittedName>
</protein>
<feature type="compositionally biased region" description="Polar residues" evidence="1">
    <location>
        <begin position="9"/>
        <end position="29"/>
    </location>
</feature>
<dbReference type="RefSeq" id="WP_354634571.1">
    <property type="nucleotide sequence ID" value="NZ_CP159837.1"/>
</dbReference>
<evidence type="ECO:0000256" key="1">
    <source>
        <dbReference type="SAM" id="MobiDB-lite"/>
    </source>
</evidence>
<organism evidence="2">
    <name type="scientific">Planktothricoides raciborskii GIHE-MW2</name>
    <dbReference type="NCBI Taxonomy" id="2792601"/>
    <lineage>
        <taxon>Bacteria</taxon>
        <taxon>Bacillati</taxon>
        <taxon>Cyanobacteriota</taxon>
        <taxon>Cyanophyceae</taxon>
        <taxon>Oscillatoriophycideae</taxon>
        <taxon>Oscillatoriales</taxon>
        <taxon>Oscillatoriaceae</taxon>
        <taxon>Planktothricoides</taxon>
    </lineage>
</organism>
<sequence length="46" mass="5192">MLSIPRSHFTAQRRNGATAQRRNGATAQRRQGAFRAIAIGRCFWGF</sequence>
<dbReference type="AlphaFoldDB" id="A0AAU8J8F5"/>
<name>A0AAU8J8F5_9CYAN</name>
<feature type="region of interest" description="Disordered" evidence="1">
    <location>
        <begin position="1"/>
        <end position="30"/>
    </location>
</feature>
<accession>A0AAU8J8F5</accession>
<reference evidence="2" key="1">
    <citation type="submission" date="2024-07" db="EMBL/GenBank/DDBJ databases">
        <authorList>
            <person name="Kim Y.J."/>
            <person name="Jeong J.Y."/>
        </authorList>
    </citation>
    <scope>NUCLEOTIDE SEQUENCE</scope>
    <source>
        <strain evidence="2">GIHE-MW2</strain>
    </source>
</reference>
<proteinExistence type="predicted"/>